<evidence type="ECO:0000313" key="1">
    <source>
        <dbReference type="EMBL" id="RKH61567.1"/>
    </source>
</evidence>
<dbReference type="Proteomes" id="UP000282656">
    <property type="component" value="Unassembled WGS sequence"/>
</dbReference>
<protein>
    <submittedName>
        <fullName evidence="1">Uncharacterized protein</fullName>
    </submittedName>
</protein>
<gene>
    <name evidence="1" type="ORF">D7X96_31335</name>
</gene>
<evidence type="ECO:0000313" key="2">
    <source>
        <dbReference type="Proteomes" id="UP000282656"/>
    </source>
</evidence>
<keyword evidence="2" id="KW-1185">Reference proteome</keyword>
<dbReference type="AlphaFoldDB" id="A0A3A8PYI6"/>
<organism evidence="1 2">
    <name type="scientific">Corallococcus interemptor</name>
    <dbReference type="NCBI Taxonomy" id="2316720"/>
    <lineage>
        <taxon>Bacteria</taxon>
        <taxon>Pseudomonadati</taxon>
        <taxon>Myxococcota</taxon>
        <taxon>Myxococcia</taxon>
        <taxon>Myxococcales</taxon>
        <taxon>Cystobacterineae</taxon>
        <taxon>Myxococcaceae</taxon>
        <taxon>Corallococcus</taxon>
    </lineage>
</organism>
<accession>A0A3A8PYI6</accession>
<comment type="caution">
    <text evidence="1">The sequence shown here is derived from an EMBL/GenBank/DDBJ whole genome shotgun (WGS) entry which is preliminary data.</text>
</comment>
<reference evidence="2" key="1">
    <citation type="submission" date="2018-09" db="EMBL/GenBank/DDBJ databases">
        <authorList>
            <person name="Livingstone P.G."/>
            <person name="Whitworth D.E."/>
        </authorList>
    </citation>
    <scope>NUCLEOTIDE SEQUENCE [LARGE SCALE GENOMIC DNA]</scope>
    <source>
        <strain evidence="2">AB047A</strain>
    </source>
</reference>
<sequence length="431" mass="46992">MLTWAVLPLHPQVGLDAVAAALAEFHPKREGQALRISDFFLVRVAATQVPDRLDWTYASSTAPIGATSVEFLAPHEAWLGRNTSPKLLSLLGFKGASESLTSDRYLQLTAMVCKLAALVTAVIQPLAGYMAFPIGAFVDDAKGYTEKLNPGPLWSYHLGRTSGWIESSGLGGFGLPEIAMPMDPSRKEVFESTAYAVMHAMISKGPLPLGTVLGSATGEFRVEAELSGALWLQPTKPVPGVEATARSRACVGRKRALASLIGPHSHYHVPRGEHHVAQEHFFLGGECYAMTNGVSDAAQPGGSPEDQNTHVELVVHAGRLGAWASNVLAWAGQSFHAHDAARPFRAFDRFVLPSPMQGIPAVLFWPFGHLQPEPTRRVDLWVLLPLTTEELRQFRANPQSQGQWIEARETRQDIHLVEQRWDALAASEARK</sequence>
<dbReference type="EMBL" id="RAWM01000126">
    <property type="protein sequence ID" value="RKH61567.1"/>
    <property type="molecule type" value="Genomic_DNA"/>
</dbReference>
<name>A0A3A8PYI6_9BACT</name>
<proteinExistence type="predicted"/>